<protein>
    <submittedName>
        <fullName evidence="1">Uncharacterized protein</fullName>
    </submittedName>
</protein>
<reference evidence="1 2" key="1">
    <citation type="submission" date="2021-01" db="EMBL/GenBank/DDBJ databases">
        <title>Adiantum capillus-veneris genome.</title>
        <authorList>
            <person name="Fang Y."/>
            <person name="Liao Q."/>
        </authorList>
    </citation>
    <scope>NUCLEOTIDE SEQUENCE [LARGE SCALE GENOMIC DNA]</scope>
    <source>
        <strain evidence="1">H3</strain>
        <tissue evidence="1">Leaf</tissue>
    </source>
</reference>
<keyword evidence="2" id="KW-1185">Reference proteome</keyword>
<comment type="caution">
    <text evidence="1">The sequence shown here is derived from an EMBL/GenBank/DDBJ whole genome shotgun (WGS) entry which is preliminary data.</text>
</comment>
<organism evidence="1 2">
    <name type="scientific">Adiantum capillus-veneris</name>
    <name type="common">Maidenhair fern</name>
    <dbReference type="NCBI Taxonomy" id="13818"/>
    <lineage>
        <taxon>Eukaryota</taxon>
        <taxon>Viridiplantae</taxon>
        <taxon>Streptophyta</taxon>
        <taxon>Embryophyta</taxon>
        <taxon>Tracheophyta</taxon>
        <taxon>Polypodiopsida</taxon>
        <taxon>Polypodiidae</taxon>
        <taxon>Polypodiales</taxon>
        <taxon>Pteridineae</taxon>
        <taxon>Pteridaceae</taxon>
        <taxon>Vittarioideae</taxon>
        <taxon>Adiantum</taxon>
    </lineage>
</organism>
<gene>
    <name evidence="1" type="ORF">GOP47_0004771</name>
</gene>
<dbReference type="EMBL" id="JABFUD020000005">
    <property type="protein sequence ID" value="KAI5079292.1"/>
    <property type="molecule type" value="Genomic_DNA"/>
</dbReference>
<name>A0A9D4V4M0_ADICA</name>
<evidence type="ECO:0000313" key="1">
    <source>
        <dbReference type="EMBL" id="KAI5079292.1"/>
    </source>
</evidence>
<sequence>MRSKRPKAAFLIQRLFIEGYKFLPRSHNQQDWMRLRGRWHGNLEAYGGQMYRVHQERMCRSILKDGVNALKLKLSSSIWSEMKPWNQKFQIRLQVVDMKTLKFLRSCPTMHLHRSHDWIPMELSSKVLMPRLQSCHCF</sequence>
<accession>A0A9D4V4M0</accession>
<proteinExistence type="predicted"/>
<dbReference type="Proteomes" id="UP000886520">
    <property type="component" value="Chromosome 5"/>
</dbReference>
<dbReference type="AlphaFoldDB" id="A0A9D4V4M0"/>
<evidence type="ECO:0000313" key="2">
    <source>
        <dbReference type="Proteomes" id="UP000886520"/>
    </source>
</evidence>